<dbReference type="RefSeq" id="XP_062759722.1">
    <property type="nucleotide sequence ID" value="XM_062895447.1"/>
</dbReference>
<proteinExistence type="predicted"/>
<evidence type="ECO:0000313" key="1">
    <source>
        <dbReference type="EMBL" id="KAK4083721.1"/>
    </source>
</evidence>
<name>A0AAE1M309_9HYPO</name>
<reference evidence="1" key="1">
    <citation type="submission" date="2023-11" db="EMBL/GenBank/DDBJ databases">
        <title>The genome sequences of three competitors of mushroom-forming fungi.</title>
        <authorList>
            <person name="Beijen E."/>
            <person name="Ohm R.A."/>
        </authorList>
    </citation>
    <scope>NUCLEOTIDE SEQUENCE</scope>
    <source>
        <strain evidence="1">CBS 100526</strain>
    </source>
</reference>
<protein>
    <submittedName>
        <fullName evidence="1">Uncharacterized protein</fullName>
    </submittedName>
</protein>
<keyword evidence="2" id="KW-1185">Reference proteome</keyword>
<dbReference type="GeneID" id="87915352"/>
<sequence>MFLEPDYFFPLFKENPARNRVVPQTVRSPPPSQWTIAPSARPNWHYQLERIIPPEILGVRAEIARLHYEKMIEGGYITINKSDMLVGPNLLLSPRDWEPLTAADVTHAPPRVFYGPNSRRNTSSVSETTCTLRSSYGDICHSPEPRATFDCPLYGPFLRAWSNAPDRVHWAWKAGLERLQSLPEGERSEAALRKLNGDAGDAEKHDYRLLSERVDAMNELRALSDQDLLVTLPGIFGRILGLAPPTNLVLSDHWEYHYSIEALNHGGREAESERISDMLRQLKRAKYAYNFPSQNTATVQQKFRELLNFFENDASRFGRWMEPRWVEFRPVRPIVLD</sequence>
<evidence type="ECO:0000313" key="2">
    <source>
        <dbReference type="Proteomes" id="UP001273209"/>
    </source>
</evidence>
<dbReference type="EMBL" id="JAWRVG010000003">
    <property type="protein sequence ID" value="KAK4083721.1"/>
    <property type="molecule type" value="Genomic_DNA"/>
</dbReference>
<dbReference type="AlphaFoldDB" id="A0AAE1M309"/>
<comment type="caution">
    <text evidence="1">The sequence shown here is derived from an EMBL/GenBank/DDBJ whole genome shotgun (WGS) entry which is preliminary data.</text>
</comment>
<accession>A0AAE1M309</accession>
<dbReference type="Proteomes" id="UP001273209">
    <property type="component" value="Unassembled WGS sequence"/>
</dbReference>
<organism evidence="1 2">
    <name type="scientific">Trichoderma aggressivum f. europaeum</name>
    <dbReference type="NCBI Taxonomy" id="173218"/>
    <lineage>
        <taxon>Eukaryota</taxon>
        <taxon>Fungi</taxon>
        <taxon>Dikarya</taxon>
        <taxon>Ascomycota</taxon>
        <taxon>Pezizomycotina</taxon>
        <taxon>Sordariomycetes</taxon>
        <taxon>Hypocreomycetidae</taxon>
        <taxon>Hypocreales</taxon>
        <taxon>Hypocreaceae</taxon>
        <taxon>Trichoderma</taxon>
    </lineage>
</organism>
<gene>
    <name evidence="1" type="ORF">Triagg1_1383</name>
</gene>